<evidence type="ECO:0000256" key="1">
    <source>
        <dbReference type="ARBA" id="ARBA00004138"/>
    </source>
</evidence>
<reference evidence="17" key="1">
    <citation type="submission" date="2021-06" db="EMBL/GenBank/DDBJ databases">
        <authorList>
            <person name="Hodson N. C."/>
            <person name="Mongue J. A."/>
            <person name="Jaron S. K."/>
        </authorList>
    </citation>
    <scope>NUCLEOTIDE SEQUENCE</scope>
</reference>
<dbReference type="GO" id="GO:0005886">
    <property type="term" value="C:plasma membrane"/>
    <property type="evidence" value="ECO:0007669"/>
    <property type="project" value="UniProtKB-SubCell"/>
</dbReference>
<dbReference type="EMBL" id="CAJVCH010571598">
    <property type="protein sequence ID" value="CAG7837932.1"/>
    <property type="molecule type" value="Genomic_DNA"/>
</dbReference>
<evidence type="ECO:0000256" key="15">
    <source>
        <dbReference type="SAM" id="Phobius"/>
    </source>
</evidence>
<evidence type="ECO:0000256" key="14">
    <source>
        <dbReference type="ARBA" id="ARBA00023303"/>
    </source>
</evidence>
<keyword evidence="10 15" id="KW-0472">Membrane</keyword>
<evidence type="ECO:0000256" key="8">
    <source>
        <dbReference type="ARBA" id="ARBA00023054"/>
    </source>
</evidence>
<dbReference type="GO" id="GO:0050982">
    <property type="term" value="P:detection of mechanical stimulus"/>
    <property type="evidence" value="ECO:0007669"/>
    <property type="project" value="TreeGrafter"/>
</dbReference>
<organism evidence="17 18">
    <name type="scientific">Allacma fusca</name>
    <dbReference type="NCBI Taxonomy" id="39272"/>
    <lineage>
        <taxon>Eukaryota</taxon>
        <taxon>Metazoa</taxon>
        <taxon>Ecdysozoa</taxon>
        <taxon>Arthropoda</taxon>
        <taxon>Hexapoda</taxon>
        <taxon>Collembola</taxon>
        <taxon>Symphypleona</taxon>
        <taxon>Sminthuridae</taxon>
        <taxon>Allacma</taxon>
    </lineage>
</organism>
<evidence type="ECO:0000256" key="12">
    <source>
        <dbReference type="ARBA" id="ARBA00023180"/>
    </source>
</evidence>
<evidence type="ECO:0000256" key="13">
    <source>
        <dbReference type="ARBA" id="ARBA00023273"/>
    </source>
</evidence>
<gene>
    <name evidence="17" type="ORF">AFUS01_LOCUS46964</name>
</gene>
<keyword evidence="13" id="KW-0966">Cell projection</keyword>
<dbReference type="Proteomes" id="UP000708208">
    <property type="component" value="Unassembled WGS sequence"/>
</dbReference>
<dbReference type="InterPro" id="IPR051223">
    <property type="entry name" value="Polycystin"/>
</dbReference>
<evidence type="ECO:0000256" key="9">
    <source>
        <dbReference type="ARBA" id="ARBA00023065"/>
    </source>
</evidence>
<keyword evidence="5" id="KW-1003">Cell membrane</keyword>
<evidence type="ECO:0000256" key="11">
    <source>
        <dbReference type="ARBA" id="ARBA00023157"/>
    </source>
</evidence>
<sequence length="227" mass="26362">MFGAQVRDFSTFMDSVFALLRLILGDFDFREIEAANRVLGPIYFIAYIFFVFFVLLNMFLAIINDTFGEVKAELQARGHEFEIVDYFKRGFNNMCGWCGRKNEAMDAKYAVQLASADGVITYDELRQNLRDNGFTDMEIEMFLARYELDHHRPLDEDEIQHLLRKLEGKEEGMKDGNPTYSSSDYISQQVYQQEVEALDQRVTAMEVAISNVIHKIDTMVNKLQRGR</sequence>
<evidence type="ECO:0000256" key="5">
    <source>
        <dbReference type="ARBA" id="ARBA00022475"/>
    </source>
</evidence>
<evidence type="ECO:0000259" key="16">
    <source>
        <dbReference type="Pfam" id="PF08016"/>
    </source>
</evidence>
<dbReference type="PANTHER" id="PTHR10877">
    <property type="entry name" value="POLYCYSTIN FAMILY MEMBER"/>
    <property type="match status" value="1"/>
</dbReference>
<dbReference type="PANTHER" id="PTHR10877:SF183">
    <property type="entry name" value="AT14535P-RELATED"/>
    <property type="match status" value="1"/>
</dbReference>
<keyword evidence="14" id="KW-0407">Ion channel</keyword>
<proteinExistence type="inferred from homology"/>
<keyword evidence="9" id="KW-0406">Ion transport</keyword>
<dbReference type="GO" id="GO:0005929">
    <property type="term" value="C:cilium"/>
    <property type="evidence" value="ECO:0007669"/>
    <property type="project" value="UniProtKB-SubCell"/>
</dbReference>
<keyword evidence="7 15" id="KW-1133">Transmembrane helix</keyword>
<dbReference type="Pfam" id="PF08016">
    <property type="entry name" value="PKD_channel"/>
    <property type="match status" value="1"/>
</dbReference>
<evidence type="ECO:0000256" key="2">
    <source>
        <dbReference type="ARBA" id="ARBA00004651"/>
    </source>
</evidence>
<evidence type="ECO:0000256" key="4">
    <source>
        <dbReference type="ARBA" id="ARBA00022448"/>
    </source>
</evidence>
<keyword evidence="11" id="KW-1015">Disulfide bond</keyword>
<keyword evidence="18" id="KW-1185">Reference proteome</keyword>
<evidence type="ECO:0000313" key="17">
    <source>
        <dbReference type="EMBL" id="CAG7837932.1"/>
    </source>
</evidence>
<feature type="transmembrane region" description="Helical" evidence="15">
    <location>
        <begin position="42"/>
        <end position="63"/>
    </location>
</feature>
<protein>
    <recommendedName>
        <fullName evidence="16">Polycystin cation channel PKD1/PKD2 domain-containing protein</fullName>
    </recommendedName>
</protein>
<evidence type="ECO:0000313" key="18">
    <source>
        <dbReference type="Proteomes" id="UP000708208"/>
    </source>
</evidence>
<keyword evidence="6 15" id="KW-0812">Transmembrane</keyword>
<evidence type="ECO:0000256" key="6">
    <source>
        <dbReference type="ARBA" id="ARBA00022692"/>
    </source>
</evidence>
<keyword evidence="12" id="KW-0325">Glycoprotein</keyword>
<dbReference type="AlphaFoldDB" id="A0A8J2LJF3"/>
<keyword evidence="8" id="KW-0175">Coiled coil</keyword>
<dbReference type="OrthoDB" id="444119at2759"/>
<name>A0A8J2LJF3_9HEXA</name>
<comment type="caution">
    <text evidence="17">The sequence shown here is derived from an EMBL/GenBank/DDBJ whole genome shotgun (WGS) entry which is preliminary data.</text>
</comment>
<dbReference type="InterPro" id="IPR013122">
    <property type="entry name" value="PKD1_2_channel"/>
</dbReference>
<dbReference type="FunFam" id="1.10.287.70:FF:000055">
    <property type="entry name" value="Polycystic kidney disease 2-like 1"/>
    <property type="match status" value="1"/>
</dbReference>
<comment type="similarity">
    <text evidence="3">Belongs to the polycystin family.</text>
</comment>
<dbReference type="GO" id="GO:0005262">
    <property type="term" value="F:calcium channel activity"/>
    <property type="evidence" value="ECO:0007669"/>
    <property type="project" value="TreeGrafter"/>
</dbReference>
<feature type="domain" description="Polycystin cation channel PKD1/PKD2" evidence="16">
    <location>
        <begin position="1"/>
        <end position="70"/>
    </location>
</feature>
<keyword evidence="4" id="KW-0813">Transport</keyword>
<evidence type="ECO:0000256" key="7">
    <source>
        <dbReference type="ARBA" id="ARBA00022989"/>
    </source>
</evidence>
<evidence type="ECO:0000256" key="3">
    <source>
        <dbReference type="ARBA" id="ARBA00007200"/>
    </source>
</evidence>
<accession>A0A8J2LJF3</accession>
<evidence type="ECO:0000256" key="10">
    <source>
        <dbReference type="ARBA" id="ARBA00023136"/>
    </source>
</evidence>
<comment type="subcellular location">
    <subcellularLocation>
        <location evidence="2">Cell membrane</location>
        <topology evidence="2">Multi-pass membrane protein</topology>
    </subcellularLocation>
    <subcellularLocation>
        <location evidence="1">Cell projection</location>
        <location evidence="1">Cilium</location>
    </subcellularLocation>
</comment>